<evidence type="ECO:0000313" key="1">
    <source>
        <dbReference type="EMBL" id="MBD2771053.1"/>
    </source>
</evidence>
<organism evidence="1 2">
    <name type="scientific">Iningainema tapete BLCC-T55</name>
    <dbReference type="NCBI Taxonomy" id="2748662"/>
    <lineage>
        <taxon>Bacteria</taxon>
        <taxon>Bacillati</taxon>
        <taxon>Cyanobacteriota</taxon>
        <taxon>Cyanophyceae</taxon>
        <taxon>Nostocales</taxon>
        <taxon>Scytonemataceae</taxon>
        <taxon>Iningainema tapete</taxon>
    </lineage>
</organism>
<name>A0A8J6XD54_9CYAN</name>
<dbReference type="EMBL" id="JACXAE010000013">
    <property type="protein sequence ID" value="MBD2771053.1"/>
    <property type="molecule type" value="Genomic_DNA"/>
</dbReference>
<accession>A0A8J6XD54</accession>
<gene>
    <name evidence="1" type="ORF">ICL16_02675</name>
</gene>
<protein>
    <submittedName>
        <fullName evidence="1">DUF2288 family protein</fullName>
    </submittedName>
</protein>
<evidence type="ECO:0000313" key="2">
    <source>
        <dbReference type="Proteomes" id="UP000629098"/>
    </source>
</evidence>
<dbReference type="RefSeq" id="WP_190825349.1">
    <property type="nucleotide sequence ID" value="NZ_CAWPPI010000013.1"/>
</dbReference>
<dbReference type="InterPro" id="IPR018741">
    <property type="entry name" value="DUF2288"/>
</dbReference>
<dbReference type="Proteomes" id="UP000629098">
    <property type="component" value="Unassembled WGS sequence"/>
</dbReference>
<keyword evidence="2" id="KW-1185">Reference proteome</keyword>
<reference evidence="1" key="1">
    <citation type="submission" date="2020-09" db="EMBL/GenBank/DDBJ databases">
        <title>Iningainema tapete sp. nov. (Scytonemataceae, Cyanobacteria) from greenhouses in central Florida (USA) produces two types of nodularin with biosynthetic potential for microcystin-LR and anabaenopeptins.</title>
        <authorList>
            <person name="Berthold D.E."/>
            <person name="Lefler F.W."/>
            <person name="Huang I.-S."/>
            <person name="Abdulla H."/>
            <person name="Zimba P.V."/>
            <person name="Laughinghouse H.D. IV."/>
        </authorList>
    </citation>
    <scope>NUCLEOTIDE SEQUENCE</scope>
    <source>
        <strain evidence="1">BLCCT55</strain>
    </source>
</reference>
<dbReference type="AlphaFoldDB" id="A0A8J6XD54"/>
<sequence>MTNQDLRAALTENLDEAEWEWLIPHVQRDAVIVVAVGLDLLDVGVAIASDNTSQVGTWIDEVLIAKPSTHQVGEWNLERTKRFHTLIVQPYVLVQEKAAASA</sequence>
<comment type="caution">
    <text evidence="1">The sequence shown here is derived from an EMBL/GenBank/DDBJ whole genome shotgun (WGS) entry which is preliminary data.</text>
</comment>
<dbReference type="Pfam" id="PF10052">
    <property type="entry name" value="DUF2288"/>
    <property type="match status" value="1"/>
</dbReference>
<proteinExistence type="predicted"/>